<keyword evidence="1" id="KW-0732">Signal</keyword>
<evidence type="ECO:0000313" key="3">
    <source>
        <dbReference type="Proteomes" id="UP000306918"/>
    </source>
</evidence>
<name>A0A4S8HV96_9BACT</name>
<dbReference type="EMBL" id="STFF01000003">
    <property type="protein sequence ID" value="THU39543.1"/>
    <property type="molecule type" value="Genomic_DNA"/>
</dbReference>
<reference evidence="2 3" key="1">
    <citation type="submission" date="2019-04" db="EMBL/GenBank/DDBJ databases">
        <title>Niastella caeni sp. nov., isolated from activated sludge.</title>
        <authorList>
            <person name="Sheng M."/>
        </authorList>
    </citation>
    <scope>NUCLEOTIDE SEQUENCE [LARGE SCALE GENOMIC DNA]</scope>
    <source>
        <strain evidence="2 3">HX-2-15</strain>
    </source>
</reference>
<evidence type="ECO:0000256" key="1">
    <source>
        <dbReference type="SAM" id="SignalP"/>
    </source>
</evidence>
<evidence type="ECO:0000313" key="2">
    <source>
        <dbReference type="EMBL" id="THU39543.1"/>
    </source>
</evidence>
<evidence type="ECO:0008006" key="4">
    <source>
        <dbReference type="Google" id="ProtNLM"/>
    </source>
</evidence>
<comment type="caution">
    <text evidence="2">The sequence shown here is derived from an EMBL/GenBank/DDBJ whole genome shotgun (WGS) entry which is preliminary data.</text>
</comment>
<dbReference type="Proteomes" id="UP000306918">
    <property type="component" value="Unassembled WGS sequence"/>
</dbReference>
<keyword evidence="3" id="KW-1185">Reference proteome</keyword>
<accession>A0A4S8HV96</accession>
<dbReference type="RefSeq" id="WP_136577675.1">
    <property type="nucleotide sequence ID" value="NZ_STFF01000003.1"/>
</dbReference>
<dbReference type="OrthoDB" id="5383458at2"/>
<proteinExistence type="predicted"/>
<feature type="signal peptide" evidence="1">
    <location>
        <begin position="1"/>
        <end position="19"/>
    </location>
</feature>
<organism evidence="2 3">
    <name type="scientific">Niastella caeni</name>
    <dbReference type="NCBI Taxonomy" id="2569763"/>
    <lineage>
        <taxon>Bacteria</taxon>
        <taxon>Pseudomonadati</taxon>
        <taxon>Bacteroidota</taxon>
        <taxon>Chitinophagia</taxon>
        <taxon>Chitinophagales</taxon>
        <taxon>Chitinophagaceae</taxon>
        <taxon>Niastella</taxon>
    </lineage>
</organism>
<protein>
    <recommendedName>
        <fullName evidence="4">Porin</fullName>
    </recommendedName>
</protein>
<gene>
    <name evidence="2" type="ORF">FAM09_13650</name>
</gene>
<dbReference type="AlphaFoldDB" id="A0A4S8HV96"/>
<sequence length="384" mass="44643">MKPVYIILCVIAICSTGWAQDSTLKAKKWDLNGYIKNLESFGFDKNFRNLVTGNLLHNRINVKWKPVKNYTAAIEARNRLFWGDEVKNSPNFTSLLRNENDWMNLSAIWITKSNFVLHSSIERLWMEFRKPKWNVRLGRQRINWGITKTWNPNDIFNTYNFLDFDYEERPGSDAVKLQYIFNDLSNIEMAVSASDDIDKTIAAARYFINRWGYDIQLLSGIYQKKFTAGFGWAGSLGNVGYKGEGQAFIAGKDSMNDFNYALELDYAFKNGWYISGSVLHNSRGIDEPVNDWSKISFRFSPMNLMPARWSFITTTSKEFTPLLSGNLTLVYSPQVNLFIIFPSFKYNVAANLDADLIWQSFFLELQNRFQATNHRVFVRLKWSF</sequence>
<feature type="chain" id="PRO_5020707174" description="Porin" evidence="1">
    <location>
        <begin position="20"/>
        <end position="384"/>
    </location>
</feature>